<comment type="caution">
    <text evidence="3">The sequence shown here is derived from an EMBL/GenBank/DDBJ whole genome shotgun (WGS) entry which is preliminary data.</text>
</comment>
<dbReference type="SUPFAM" id="SSF53756">
    <property type="entry name" value="UDP-Glycosyltransferase/glycogen phosphorylase"/>
    <property type="match status" value="1"/>
</dbReference>
<gene>
    <name evidence="3" type="ORF">Rain11_1012</name>
</gene>
<dbReference type="CDD" id="cd03786">
    <property type="entry name" value="GTB_UDP-GlcNAc_2-Epimerase"/>
    <property type="match status" value="1"/>
</dbReference>
<dbReference type="PANTHER" id="PTHR43174:SF1">
    <property type="entry name" value="UDP-N-ACETYLGLUCOSAMINE 2-EPIMERASE"/>
    <property type="match status" value="1"/>
</dbReference>
<evidence type="ECO:0000313" key="3">
    <source>
        <dbReference type="EMBL" id="PKQ69947.1"/>
    </source>
</evidence>
<dbReference type="PANTHER" id="PTHR43174">
    <property type="entry name" value="UDP-N-ACETYLGLUCOSAMINE 2-EPIMERASE"/>
    <property type="match status" value="1"/>
</dbReference>
<evidence type="ECO:0000313" key="4">
    <source>
        <dbReference type="Proteomes" id="UP000233387"/>
    </source>
</evidence>
<sequence>MSLKILHIVGARPNFMKLAPLQRELAHTTHQQKIIHTGQHYDSQMSDIFFEELQITPPDYHLGVGSGSHTEQTAKIMLALEPILRAEKPTCVIVYGDVNSTLAAALVSVKMQIPVVHVEAGLRSRDFTMPEEINRLLTDQISTLLLTPSQDANENLLREGISADKIHCVGNIMIDSLFFALQAIQQFPQKAQKSFELIKKFGEKKYILSTVHRPSNVDDKESLQRLFAFFAEVARENVVILPIHPRTRKQLELNIDISAFPANFHIIEPLGYLDFINLQKNALCVLTDSGGIQEETSVLGVACFTLRKNTERPITLELGTNTLIGDNYELLFQKIQQVKEGKSKKGENIPFWDGQTASRIVNVLERYF</sequence>
<dbReference type="InterPro" id="IPR003331">
    <property type="entry name" value="UDP_GlcNAc_Epimerase_2_dom"/>
</dbReference>
<dbReference type="EMBL" id="NKXO01000013">
    <property type="protein sequence ID" value="PKQ69947.1"/>
    <property type="molecule type" value="Genomic_DNA"/>
</dbReference>
<evidence type="ECO:0000259" key="2">
    <source>
        <dbReference type="Pfam" id="PF02350"/>
    </source>
</evidence>
<name>A0A2N3II15_9BACT</name>
<protein>
    <submittedName>
        <fullName evidence="3">WecB: UDP-N-acetylglucosamine 2-epimerase</fullName>
    </submittedName>
</protein>
<organism evidence="3 4">
    <name type="scientific">Raineya orbicola</name>
    <dbReference type="NCBI Taxonomy" id="2016530"/>
    <lineage>
        <taxon>Bacteria</taxon>
        <taxon>Pseudomonadati</taxon>
        <taxon>Bacteroidota</taxon>
        <taxon>Cytophagia</taxon>
        <taxon>Cytophagales</taxon>
        <taxon>Raineyaceae</taxon>
        <taxon>Raineya</taxon>
    </lineage>
</organism>
<evidence type="ECO:0000256" key="1">
    <source>
        <dbReference type="RuleBase" id="RU003513"/>
    </source>
</evidence>
<feature type="domain" description="UDP-N-acetylglucosamine 2-epimerase" evidence="2">
    <location>
        <begin position="26"/>
        <end position="365"/>
    </location>
</feature>
<dbReference type="Pfam" id="PF02350">
    <property type="entry name" value="Epimerase_2"/>
    <property type="match status" value="1"/>
</dbReference>
<proteinExistence type="inferred from homology"/>
<accession>A0A2N3II15</accession>
<dbReference type="Gene3D" id="3.40.50.2000">
    <property type="entry name" value="Glycogen Phosphorylase B"/>
    <property type="match status" value="2"/>
</dbReference>
<dbReference type="GO" id="GO:0016853">
    <property type="term" value="F:isomerase activity"/>
    <property type="evidence" value="ECO:0007669"/>
    <property type="project" value="UniProtKB-KW"/>
</dbReference>
<dbReference type="Proteomes" id="UP000233387">
    <property type="component" value="Unassembled WGS sequence"/>
</dbReference>
<dbReference type="OrthoDB" id="9803238at2"/>
<dbReference type="InterPro" id="IPR029767">
    <property type="entry name" value="WecB-like"/>
</dbReference>
<reference evidence="3 4" key="1">
    <citation type="submission" date="2017-06" db="EMBL/GenBank/DDBJ databases">
        <title>Raineya orbicola gen. nov., sp. nov. a slightly thermophilic bacterium of the phylum Bacteroidetes and the description of Raineyaceae fam. nov.</title>
        <authorList>
            <person name="Albuquerque L."/>
            <person name="Polonia A.R.M."/>
            <person name="Barroso C."/>
            <person name="Froufe H.J.C."/>
            <person name="Lage O."/>
            <person name="Lobo-Da-Cunha A."/>
            <person name="Egas C."/>
            <person name="Da Costa M.S."/>
        </authorList>
    </citation>
    <scope>NUCLEOTIDE SEQUENCE [LARGE SCALE GENOMIC DNA]</scope>
    <source>
        <strain evidence="3 4">SPSPC-11</strain>
    </source>
</reference>
<keyword evidence="1" id="KW-0413">Isomerase</keyword>
<keyword evidence="4" id="KW-1185">Reference proteome</keyword>
<dbReference type="NCBIfam" id="TIGR00236">
    <property type="entry name" value="wecB"/>
    <property type="match status" value="1"/>
</dbReference>
<comment type="similarity">
    <text evidence="1">Belongs to the UDP-N-acetylglucosamine 2-epimerase family.</text>
</comment>
<dbReference type="AlphaFoldDB" id="A0A2N3II15"/>